<gene>
    <name evidence="2" type="ORF">FHD67_19070</name>
</gene>
<evidence type="ECO:0000259" key="1">
    <source>
        <dbReference type="Pfam" id="PF06048"/>
    </source>
</evidence>
<protein>
    <submittedName>
        <fullName evidence="2">DUF927 domain-containing protein</fullName>
    </submittedName>
</protein>
<dbReference type="AlphaFoldDB" id="A0A5C4R175"/>
<dbReference type="EMBL" id="VDDC01000058">
    <property type="protein sequence ID" value="TNH37666.1"/>
    <property type="molecule type" value="Genomic_DNA"/>
</dbReference>
<dbReference type="InterPro" id="IPR009270">
    <property type="entry name" value="DUF927"/>
</dbReference>
<evidence type="ECO:0000313" key="3">
    <source>
        <dbReference type="Proteomes" id="UP000304880"/>
    </source>
</evidence>
<keyword evidence="3" id="KW-1185">Reference proteome</keyword>
<name>A0A5C4R175_9RHOB</name>
<dbReference type="Pfam" id="PF06048">
    <property type="entry name" value="DUF927"/>
    <property type="match status" value="1"/>
</dbReference>
<organism evidence="2 3">
    <name type="scientific">Paracoccus haeundaensis</name>
    <dbReference type="NCBI Taxonomy" id="225362"/>
    <lineage>
        <taxon>Bacteria</taxon>
        <taxon>Pseudomonadati</taxon>
        <taxon>Pseudomonadota</taxon>
        <taxon>Alphaproteobacteria</taxon>
        <taxon>Rhodobacterales</taxon>
        <taxon>Paracoccaceae</taxon>
        <taxon>Paracoccus</taxon>
    </lineage>
</organism>
<dbReference type="Proteomes" id="UP000304880">
    <property type="component" value="Unassembled WGS sequence"/>
</dbReference>
<dbReference type="RefSeq" id="WP_139599709.1">
    <property type="nucleotide sequence ID" value="NZ_VDDC01000058.1"/>
</dbReference>
<accession>A0A5C4R175</accession>
<feature type="domain" description="DUF927" evidence="1">
    <location>
        <begin position="80"/>
        <end position="296"/>
    </location>
</feature>
<proteinExistence type="predicted"/>
<sequence>MENVNPDDSEKLFDGHCDHLPVETSSPSNGASAALTMDELEALVRAGLHSGFCLSGHEGIICTADFKPVCGLIAPLRWMRRNDGSGYGMEVAFGTRDGVVARMVFDNRELDGRRVIARLADSGFSLLGAPTDFKQLLRAWPDLRVDLRADHAGWVETPLGEIYMRPDGTSIAEVRCAASQAILVNPRPAQKAGTLTGWQEAVAGSALGNELLMFGICSTLSAPLLKLADLQTTMFHFYGQGPIGKSHLLAVAASTDRSPRLRQSWTVDADRLEEQLAQSCDGMLDFDCLSENPSSQLLGRLTGLGDEAVSGGATWIWRGVRLSTGERPLANLLVRNRKIVPAAMMSRIIDITADIGPHGALQTLHGHDDGDAFLVTMRQAMREHHGHLMPAFIDAINRDRSAIIGALPQQIATTISVILDRAELPADVCTGSRREALRRFALVAIAGEMSIALGLLPWPGGSAIAAVSSVTGRWRFGQDTAVAPKDMLLRLRAFIDQNRHSLVWIDDASPTERADPGRGWQDDQFVYLTKDQLETILPLRDAISGLVKQGIVVPGGERNSWTYRMGRQFEHRPRYYRFRKDLRVWKV</sequence>
<reference evidence="2 3" key="1">
    <citation type="submission" date="2019-06" db="EMBL/GenBank/DDBJ databases">
        <authorList>
            <person name="Li J."/>
        </authorList>
    </citation>
    <scope>NUCLEOTIDE SEQUENCE [LARGE SCALE GENOMIC DNA]</scope>
    <source>
        <strain evidence="2 3">CGMCC 1.8012</strain>
    </source>
</reference>
<evidence type="ECO:0000313" key="2">
    <source>
        <dbReference type="EMBL" id="TNH37666.1"/>
    </source>
</evidence>
<comment type="caution">
    <text evidence="2">The sequence shown here is derived from an EMBL/GenBank/DDBJ whole genome shotgun (WGS) entry which is preliminary data.</text>
</comment>